<comment type="caution">
    <text evidence="1">The sequence shown here is derived from an EMBL/GenBank/DDBJ whole genome shotgun (WGS) entry which is preliminary data.</text>
</comment>
<dbReference type="EMBL" id="LAZR01012064">
    <property type="protein sequence ID" value="KKM45063.1"/>
    <property type="molecule type" value="Genomic_DNA"/>
</dbReference>
<proteinExistence type="predicted"/>
<sequence>MKCFFTDEECLIFQKLTDSDGSFFPKNVFPGQAMVLCQACRTEALRQTILNIKIVKITGKDEWVTSGQ</sequence>
<reference evidence="1" key="1">
    <citation type="journal article" date="2015" name="Nature">
        <title>Complex archaea that bridge the gap between prokaryotes and eukaryotes.</title>
        <authorList>
            <person name="Spang A."/>
            <person name="Saw J.H."/>
            <person name="Jorgensen S.L."/>
            <person name="Zaremba-Niedzwiedzka K."/>
            <person name="Martijn J."/>
            <person name="Lind A.E."/>
            <person name="van Eijk R."/>
            <person name="Schleper C."/>
            <person name="Guy L."/>
            <person name="Ettema T.J."/>
        </authorList>
    </citation>
    <scope>NUCLEOTIDE SEQUENCE</scope>
</reference>
<gene>
    <name evidence="1" type="ORF">LCGC14_1561300</name>
</gene>
<name>A0A0F9L3Q4_9ZZZZ</name>
<evidence type="ECO:0000313" key="1">
    <source>
        <dbReference type="EMBL" id="KKM45063.1"/>
    </source>
</evidence>
<dbReference type="AlphaFoldDB" id="A0A0F9L3Q4"/>
<organism evidence="1">
    <name type="scientific">marine sediment metagenome</name>
    <dbReference type="NCBI Taxonomy" id="412755"/>
    <lineage>
        <taxon>unclassified sequences</taxon>
        <taxon>metagenomes</taxon>
        <taxon>ecological metagenomes</taxon>
    </lineage>
</organism>
<protein>
    <submittedName>
        <fullName evidence="1">Uncharacterized protein</fullName>
    </submittedName>
</protein>
<accession>A0A0F9L3Q4</accession>